<dbReference type="GeneID" id="24404851"/>
<evidence type="ECO:0000313" key="1">
    <source>
        <dbReference type="EMBL" id="AIX26725.1"/>
    </source>
</evidence>
<evidence type="ECO:0000313" key="2">
    <source>
        <dbReference type="Proteomes" id="UP000033009"/>
    </source>
</evidence>
<dbReference type="Proteomes" id="UP000033009">
    <property type="component" value="Segment"/>
</dbReference>
<dbReference type="RefSeq" id="YP_009140793.1">
    <property type="nucleotide sequence ID" value="NC_027132.1"/>
</dbReference>
<dbReference type="EMBL" id="KJ019082">
    <property type="protein sequence ID" value="AIX26725.1"/>
    <property type="molecule type" value="Genomic_DNA"/>
</dbReference>
<accession>A0A0E3FH42</accession>
<gene>
    <name evidence="1" type="ORF">Syn7803US120_4</name>
</gene>
<protein>
    <submittedName>
        <fullName evidence="1">DNA end protector protein</fullName>
    </submittedName>
</protein>
<keyword evidence="2" id="KW-1185">Reference proteome</keyword>
<dbReference type="KEGG" id="vg:24404851"/>
<organism evidence="1 2">
    <name type="scientific">Synechococcus phage ACG-2014i</name>
    <dbReference type="NCBI Taxonomy" id="1493513"/>
    <lineage>
        <taxon>Viruses</taxon>
        <taxon>Duplodnaviria</taxon>
        <taxon>Heunggongvirae</taxon>
        <taxon>Uroviricota</taxon>
        <taxon>Caudoviricetes</taxon>
        <taxon>Pantevenvirales</taxon>
        <taxon>Kyanoviridae</taxon>
        <taxon>Chalconvirus</taxon>
        <taxon>Chalconvirus acg2014i</taxon>
    </lineage>
</organism>
<proteinExistence type="predicted"/>
<sequence>MATGFASVQRNITNKDPGYKTLFERVSNSTGGEKKSLTWYRSAVKAEAGKYKKNFSKYILDERKDRAGAVKEQDKNELRRYAVAGHLYMFEYKAKMKHLPYYDRFPLVYCFKAPGKNEFWGANLHYLSPKKRLIVTKKLMQGRVDIPKVCFHKYLSSHVDGLYLDLASTEWDTAILLPTEDFVKDVNGRTFPIDKKIVWEETDDKFYDKISGQRMIKGYGTKQSKEMSK</sequence>
<name>A0A0E3FH42_9CAUD</name>
<reference evidence="1 2" key="1">
    <citation type="submission" date="2013-12" db="EMBL/GenBank/DDBJ databases">
        <title>Ecological redundancy of diverse viral populations within a natural community.</title>
        <authorList>
            <person name="Gregory A.C."/>
            <person name="LaButti K."/>
            <person name="Copeland A."/>
            <person name="Woyke T."/>
            <person name="Sullivan M.B."/>
        </authorList>
    </citation>
    <scope>NUCLEOTIDE SEQUENCE [LARGE SCALE GENOMIC DNA]</scope>
    <source>
        <strain evidence="1">Syn7803US120</strain>
    </source>
</reference>